<dbReference type="InterPro" id="IPR036047">
    <property type="entry name" value="F-box-like_dom_sf"/>
</dbReference>
<reference evidence="2" key="1">
    <citation type="submission" date="2022-06" db="EMBL/GenBank/DDBJ databases">
        <authorList>
            <person name="Legendre M."/>
            <person name="Claverie J.-M."/>
            <person name="Alempic J.-M."/>
            <person name="Abergel C."/>
        </authorList>
    </citation>
    <scope>NUCLEOTIDE SEQUENCE</scope>
    <source>
        <strain evidence="2">Kuranda</strain>
    </source>
</reference>
<dbReference type="SUPFAM" id="SSF81383">
    <property type="entry name" value="F-box domain"/>
    <property type="match status" value="1"/>
</dbReference>
<dbReference type="CDD" id="cd09917">
    <property type="entry name" value="F-box_SF"/>
    <property type="match status" value="1"/>
</dbReference>
<evidence type="ECO:0000313" key="2">
    <source>
        <dbReference type="EMBL" id="WBR14793.1"/>
    </source>
</evidence>
<accession>A0AA95EH43</accession>
<evidence type="ECO:0000313" key="3">
    <source>
        <dbReference type="Proteomes" id="UP001185135"/>
    </source>
</evidence>
<proteinExistence type="predicted"/>
<protein>
    <submittedName>
        <fullName evidence="2">F-box domain-containing protein</fullName>
    </submittedName>
</protein>
<organism evidence="2 3">
    <name type="scientific">Pandoravirus kuranda</name>
    <dbReference type="NCBI Taxonomy" id="3019033"/>
    <lineage>
        <taxon>Viruses</taxon>
        <taxon>Pandoravirus</taxon>
    </lineage>
</organism>
<dbReference type="InterPro" id="IPR001810">
    <property type="entry name" value="F-box_dom"/>
</dbReference>
<dbReference type="Pfam" id="PF12937">
    <property type="entry name" value="F-box-like"/>
    <property type="match status" value="1"/>
</dbReference>
<dbReference type="EMBL" id="ON887157">
    <property type="protein sequence ID" value="WBR14793.1"/>
    <property type="molecule type" value="Genomic_DNA"/>
</dbReference>
<sequence>MEPCGSTAPILASLTVDDLPSELLTLVLSPIHLSLASIGTARTVCRRWSAVGGATLDQQRRRMAAAATRSYGSCAHQWSTIETLTRALVDDAVPALLRVLDTGAIGPDDPVNVRGWNMLNTGTESTGLVHMFENSTDEFCLESHVLCECEFSATLPPLVVTPLVMAFAYGALDCARTLIALGARPMPHVDALVSFVLERCAWRRQHVATVGPDVSSWIRPNVRIESHRHVCVTSAISLILESFDAPRPRRAPLGIVPPLRALAHAAWCACQRIAEALSVPDAANGVTEQEVGTESIQVARLLLGAGYDPHAPSRCRGPYNASRIYVDNAVASGRVGGDRHLALQRMAAETPCDTLVRMANEALSKGRPPTAVLDNLLNVYRAHAHNGDAP</sequence>
<name>A0AA95EH43_9VIRU</name>
<evidence type="ECO:0000259" key="1">
    <source>
        <dbReference type="Pfam" id="PF12937"/>
    </source>
</evidence>
<dbReference type="Proteomes" id="UP001185135">
    <property type="component" value="Segment"/>
</dbReference>
<feature type="domain" description="F-box" evidence="1">
    <location>
        <begin position="17"/>
        <end position="50"/>
    </location>
</feature>
<gene>
    <name evidence="2" type="ORF">pkur_cds_619</name>
</gene>